<dbReference type="Pfam" id="PF00223">
    <property type="entry name" value="PsaA_PsaB"/>
    <property type="match status" value="2"/>
</dbReference>
<reference evidence="1" key="1">
    <citation type="journal article" date="2023" name="Plant J.">
        <title>Genome sequences and population genomics provide insights into the demographic history, inbreeding, and mutation load of two 'living fossil' tree species of Dipteronia.</title>
        <authorList>
            <person name="Feng Y."/>
            <person name="Comes H.P."/>
            <person name="Chen J."/>
            <person name="Zhu S."/>
            <person name="Lu R."/>
            <person name="Zhang X."/>
            <person name="Li P."/>
            <person name="Qiu J."/>
            <person name="Olsen K.M."/>
            <person name="Qiu Y."/>
        </authorList>
    </citation>
    <scope>NUCLEOTIDE SEQUENCE</scope>
    <source>
        <strain evidence="1">KIB01</strain>
    </source>
</reference>
<dbReference type="Gene3D" id="1.20.1130.10">
    <property type="entry name" value="Photosystem I PsaA/PsaB"/>
    <property type="match status" value="2"/>
</dbReference>
<dbReference type="EMBL" id="JANJYI010000006">
    <property type="protein sequence ID" value="KAK2646542.1"/>
    <property type="molecule type" value="Genomic_DNA"/>
</dbReference>
<dbReference type="Proteomes" id="UP001280121">
    <property type="component" value="Unassembled WGS sequence"/>
</dbReference>
<sequence length="232" mass="26163">MVSGREQVDTSATSILGMERPGLLVSAMGKVFSIHTCDQTYFKDPAAPNAALACRFERHYGIRFPRFSQGLAQDPTTCRIWFGIRTAHDFESLDDINEERLYQNIFSSHFGQLAIIFLWTSGNLFNVPWQGNFKAWVYDPLHWWYTISLRTNEDPYTGALFLLLLSTTSLIAGPGDFLVHHDIALGLHTTILILVKGTLDARGSKLMLNKKDFGYRFSSDDPERGGTYDISA</sequence>
<name>A0AAD9U2R6_9ROSI</name>
<dbReference type="AlphaFoldDB" id="A0AAD9U2R6"/>
<dbReference type="PANTHER" id="PTHR30128">
    <property type="entry name" value="OUTER MEMBRANE PROTEIN, OMPA-RELATED"/>
    <property type="match status" value="1"/>
</dbReference>
<evidence type="ECO:0000313" key="2">
    <source>
        <dbReference type="Proteomes" id="UP001280121"/>
    </source>
</evidence>
<evidence type="ECO:0000313" key="1">
    <source>
        <dbReference type="EMBL" id="KAK2646542.1"/>
    </source>
</evidence>
<comment type="caution">
    <text evidence="1">The sequence shown here is derived from an EMBL/GenBank/DDBJ whole genome shotgun (WGS) entry which is preliminary data.</text>
</comment>
<proteinExistence type="predicted"/>
<dbReference type="InterPro" id="IPR036408">
    <property type="entry name" value="PSI_PsaA/B_sf"/>
</dbReference>
<dbReference type="InterPro" id="IPR001280">
    <property type="entry name" value="PSI_PsaA/B"/>
</dbReference>
<accession>A0AAD9U2R6</accession>
<dbReference type="GO" id="GO:0009535">
    <property type="term" value="C:chloroplast thylakoid membrane"/>
    <property type="evidence" value="ECO:0007669"/>
    <property type="project" value="TreeGrafter"/>
</dbReference>
<organism evidence="1 2">
    <name type="scientific">Dipteronia dyeriana</name>
    <dbReference type="NCBI Taxonomy" id="168575"/>
    <lineage>
        <taxon>Eukaryota</taxon>
        <taxon>Viridiplantae</taxon>
        <taxon>Streptophyta</taxon>
        <taxon>Embryophyta</taxon>
        <taxon>Tracheophyta</taxon>
        <taxon>Spermatophyta</taxon>
        <taxon>Magnoliopsida</taxon>
        <taxon>eudicotyledons</taxon>
        <taxon>Gunneridae</taxon>
        <taxon>Pentapetalae</taxon>
        <taxon>rosids</taxon>
        <taxon>malvids</taxon>
        <taxon>Sapindales</taxon>
        <taxon>Sapindaceae</taxon>
        <taxon>Hippocastanoideae</taxon>
        <taxon>Acereae</taxon>
        <taxon>Dipteronia</taxon>
    </lineage>
</organism>
<dbReference type="SUPFAM" id="SSF81558">
    <property type="entry name" value="Photosystem I subunits PsaA/PsaB"/>
    <property type="match status" value="2"/>
</dbReference>
<protein>
    <submittedName>
        <fullName evidence="1">Uncharacterized protein</fullName>
    </submittedName>
</protein>
<gene>
    <name evidence="1" type="ORF">Ddye_021737</name>
</gene>
<dbReference type="GO" id="GO:0015979">
    <property type="term" value="P:photosynthesis"/>
    <property type="evidence" value="ECO:0007669"/>
    <property type="project" value="InterPro"/>
</dbReference>
<keyword evidence="2" id="KW-1185">Reference proteome</keyword>
<dbReference type="PANTHER" id="PTHR30128:SF19">
    <property type="entry name" value="PHOTOSYSTEM I P700 CHLOROPHYLL A APOPROTEIN A1-RELATED"/>
    <property type="match status" value="1"/>
</dbReference>